<sequence length="307" mass="33456">MVTADRVGVAEVVRAVEEVNDLVFQCAVDLSDAVLDARATRKAKGNRNAGMNGKGNAREAVFKEWGREIVRRLERDVLDVDEGESTVLFEAMVQNVLIEACAGVTKTLCFTDSTVDQHLKGVRERIQRTHEPSIAKNWLSMTANHASESTPTDHTIEVITRRLWNLVLVAGWQKPSSSRTEAPIIADKVKTLMSKSLGIRKMVMQGVLSAEVEVVFPQKECWFDESCMTDTYALEGAGSSRAGAKEARVMDGPGSDTFKRAVCAAALGVTCSKPKAKAEEEGEKGAKAELVLKPKVLLYSTLEEGDA</sequence>
<name>A0A8H6HMW2_9AGAR</name>
<keyword evidence="2" id="KW-1185">Reference proteome</keyword>
<dbReference type="EMBL" id="JACGCI010000069">
    <property type="protein sequence ID" value="KAF6748621.1"/>
    <property type="molecule type" value="Genomic_DNA"/>
</dbReference>
<dbReference type="AlphaFoldDB" id="A0A8H6HMW2"/>
<dbReference type="Proteomes" id="UP000521943">
    <property type="component" value="Unassembled WGS sequence"/>
</dbReference>
<comment type="caution">
    <text evidence="1">The sequence shown here is derived from an EMBL/GenBank/DDBJ whole genome shotgun (WGS) entry which is preliminary data.</text>
</comment>
<organism evidence="1 2">
    <name type="scientific">Ephemerocybe angulata</name>
    <dbReference type="NCBI Taxonomy" id="980116"/>
    <lineage>
        <taxon>Eukaryota</taxon>
        <taxon>Fungi</taxon>
        <taxon>Dikarya</taxon>
        <taxon>Basidiomycota</taxon>
        <taxon>Agaricomycotina</taxon>
        <taxon>Agaricomycetes</taxon>
        <taxon>Agaricomycetidae</taxon>
        <taxon>Agaricales</taxon>
        <taxon>Agaricineae</taxon>
        <taxon>Psathyrellaceae</taxon>
        <taxon>Ephemerocybe</taxon>
    </lineage>
</organism>
<evidence type="ECO:0000313" key="2">
    <source>
        <dbReference type="Proteomes" id="UP000521943"/>
    </source>
</evidence>
<reference evidence="1 2" key="1">
    <citation type="submission" date="2020-07" db="EMBL/GenBank/DDBJ databases">
        <title>Comparative genomics of pyrophilous fungi reveals a link between fire events and developmental genes.</title>
        <authorList>
            <consortium name="DOE Joint Genome Institute"/>
            <person name="Steindorff A.S."/>
            <person name="Carver A."/>
            <person name="Calhoun S."/>
            <person name="Stillman K."/>
            <person name="Liu H."/>
            <person name="Lipzen A."/>
            <person name="Pangilinan J."/>
            <person name="Labutti K."/>
            <person name="Bruns T.D."/>
            <person name="Grigoriev I.V."/>
        </authorList>
    </citation>
    <scope>NUCLEOTIDE SEQUENCE [LARGE SCALE GENOMIC DNA]</scope>
    <source>
        <strain evidence="1 2">CBS 144469</strain>
    </source>
</reference>
<evidence type="ECO:0000313" key="1">
    <source>
        <dbReference type="EMBL" id="KAF6748621.1"/>
    </source>
</evidence>
<protein>
    <submittedName>
        <fullName evidence="1">Uncharacterized protein</fullName>
    </submittedName>
</protein>
<proteinExistence type="predicted"/>
<dbReference type="OrthoDB" id="3028765at2759"/>
<accession>A0A8H6HMW2</accession>
<gene>
    <name evidence="1" type="ORF">DFP72DRAFT_915725</name>
</gene>